<organism evidence="3 4">
    <name type="scientific">Paenibacillus durus</name>
    <name type="common">Paenibacillus azotofixans</name>
    <dbReference type="NCBI Taxonomy" id="44251"/>
    <lineage>
        <taxon>Bacteria</taxon>
        <taxon>Bacillati</taxon>
        <taxon>Bacillota</taxon>
        <taxon>Bacilli</taxon>
        <taxon>Bacillales</taxon>
        <taxon>Paenibacillaceae</taxon>
        <taxon>Paenibacillus</taxon>
    </lineage>
</organism>
<name>A0A089HKK7_PAEDU</name>
<dbReference type="PANTHER" id="PTHR43649">
    <property type="entry name" value="ARABINOSE-BINDING PROTEIN-RELATED"/>
    <property type="match status" value="1"/>
</dbReference>
<dbReference type="AlphaFoldDB" id="A0A089HKK7"/>
<dbReference type="PROSITE" id="PS51257">
    <property type="entry name" value="PROKAR_LIPOPROTEIN"/>
    <property type="match status" value="1"/>
</dbReference>
<dbReference type="RefSeq" id="WP_042206329.1">
    <property type="nucleotide sequence ID" value="NZ_CP009288.1"/>
</dbReference>
<keyword evidence="4" id="KW-1185">Reference proteome</keyword>
<dbReference type="Pfam" id="PF12010">
    <property type="entry name" value="DUF3502"/>
    <property type="match status" value="1"/>
</dbReference>
<dbReference type="OrthoDB" id="7936627at2"/>
<dbReference type="eggNOG" id="COG1653">
    <property type="taxonomic scope" value="Bacteria"/>
</dbReference>
<dbReference type="PANTHER" id="PTHR43649:SF17">
    <property type="entry name" value="ABC TRANSPORTER SOLUTE BINDING PROTEIN-SUGAR TRANSPORT"/>
    <property type="match status" value="1"/>
</dbReference>
<dbReference type="STRING" id="44251.PDUR_11615"/>
<gene>
    <name evidence="3" type="ORF">PDUR_11615</name>
</gene>
<dbReference type="KEGG" id="pdu:PDUR_11615"/>
<dbReference type="EMBL" id="CP009288">
    <property type="protein sequence ID" value="AIQ12476.1"/>
    <property type="molecule type" value="Genomic_DNA"/>
</dbReference>
<evidence type="ECO:0000259" key="2">
    <source>
        <dbReference type="Pfam" id="PF12010"/>
    </source>
</evidence>
<accession>A0A089HKK7</accession>
<dbReference type="Gene3D" id="3.40.190.10">
    <property type="entry name" value="Periplasmic binding protein-like II"/>
    <property type="match status" value="2"/>
</dbReference>
<sequence>MKKFGWMCLVFLILLTACRNSKDKAADMNSGGGDAGQELVELTMAFHYFGSVPQDLGLVEEEVNKITKKKLNIKVKFLLIGFSAWQQQMNLMLTGGESLDLIVTGTTPVFSFTSQVAKGQLLPLNDLIKQYGNGIRKVMDPAWLSAGQIRGNIYGIPSLREMAGQSGFMMRTDLLQKYNIDASKLKTVEDVEKVLALIHEKESDLIPLAPHVPDEDFVSTLSNWDTLGNGLGVLMNYGDNLHVVNLYETPEYKQRVELYHKWFQAGYILKDAATYKEITYDLVRNDRVFAYASNIKPGIEMEALKQTGKQMTPVPMTKPYTASDKLGTLMWGIPAESKHPVEAIKLLDLMYTDKELVNLLDWGIEGKHYVKVSDNVIKFPDGINDSNNRYSLNLNFLFGNETLSYVFEGEDPKLWEKMKEYNTNATRSKALGFTMDQTPVKREITAVSNVINQYALGLGTGSLDPDKVLPEFISKLRAAGIDKIITEKQRQLDEWAKQNK</sequence>
<dbReference type="InterPro" id="IPR022627">
    <property type="entry name" value="DUF3502"/>
</dbReference>
<protein>
    <submittedName>
        <fullName evidence="3">ABC transporter substrate-binding protein</fullName>
    </submittedName>
</protein>
<evidence type="ECO:0000313" key="4">
    <source>
        <dbReference type="Proteomes" id="UP000029409"/>
    </source>
</evidence>
<dbReference type="Proteomes" id="UP000029409">
    <property type="component" value="Chromosome"/>
</dbReference>
<feature type="domain" description="DUF3502" evidence="2">
    <location>
        <begin position="430"/>
        <end position="497"/>
    </location>
</feature>
<dbReference type="SUPFAM" id="SSF53850">
    <property type="entry name" value="Periplasmic binding protein-like II"/>
    <property type="match status" value="1"/>
</dbReference>
<dbReference type="Pfam" id="PF01547">
    <property type="entry name" value="SBP_bac_1"/>
    <property type="match status" value="1"/>
</dbReference>
<dbReference type="InterPro" id="IPR006059">
    <property type="entry name" value="SBP"/>
</dbReference>
<evidence type="ECO:0000313" key="3">
    <source>
        <dbReference type="EMBL" id="AIQ12476.1"/>
    </source>
</evidence>
<reference evidence="3 4" key="1">
    <citation type="submission" date="2014-08" db="EMBL/GenBank/DDBJ databases">
        <title>Comparative genomics of the Paenibacillus odorifer group.</title>
        <authorList>
            <person name="den Bakker H.C."/>
            <person name="Tsai Y.-C."/>
            <person name="Martin N."/>
            <person name="Korlach J."/>
            <person name="Wiedmann M."/>
        </authorList>
    </citation>
    <scope>NUCLEOTIDE SEQUENCE [LARGE SCALE GENOMIC DNA]</scope>
    <source>
        <strain evidence="3 4">DSM 1735</strain>
    </source>
</reference>
<proteinExistence type="predicted"/>
<evidence type="ECO:0000256" key="1">
    <source>
        <dbReference type="SAM" id="SignalP"/>
    </source>
</evidence>
<dbReference type="InterPro" id="IPR050490">
    <property type="entry name" value="Bact_solute-bd_prot1"/>
</dbReference>
<keyword evidence="1" id="KW-0732">Signal</keyword>
<feature type="signal peptide" evidence="1">
    <location>
        <begin position="1"/>
        <end position="21"/>
    </location>
</feature>
<feature type="chain" id="PRO_5039662850" evidence="1">
    <location>
        <begin position="22"/>
        <end position="500"/>
    </location>
</feature>